<keyword evidence="2" id="KW-1185">Reference proteome</keyword>
<reference evidence="1 2" key="1">
    <citation type="submission" date="2020-07" db="EMBL/GenBank/DDBJ databases">
        <authorList>
            <person name="Feng H."/>
        </authorList>
    </citation>
    <scope>NUCLEOTIDE SEQUENCE [LARGE SCALE GENOMIC DNA]</scope>
    <source>
        <strain evidence="2">s-11</strain>
    </source>
</reference>
<sequence>MFEWLKKWMMPNRSLDKLEKDFEAVSPIPTNYTSPYPHRESDPSLELLSQPVDGEAHPRVKQITRELTGGLSDRER</sequence>
<comment type="caution">
    <text evidence="1">The sequence shown here is derived from an EMBL/GenBank/DDBJ whole genome shotgun (WGS) entry which is preliminary data.</text>
</comment>
<dbReference type="EMBL" id="JACEIP010000034">
    <property type="protein sequence ID" value="MBA4544284.1"/>
    <property type="molecule type" value="Genomic_DNA"/>
</dbReference>
<dbReference type="RefSeq" id="WP_033102144.1">
    <property type="nucleotide sequence ID" value="NZ_JACEIP010000034.1"/>
</dbReference>
<protein>
    <submittedName>
        <fullName evidence="1">Uncharacterized protein</fullName>
    </submittedName>
</protein>
<accession>A0A7W1XCZ2</accession>
<organism evidence="1 2">
    <name type="scientific">Thermoactinomyces daqus</name>
    <dbReference type="NCBI Taxonomy" id="1329516"/>
    <lineage>
        <taxon>Bacteria</taxon>
        <taxon>Bacillati</taxon>
        <taxon>Bacillota</taxon>
        <taxon>Bacilli</taxon>
        <taxon>Bacillales</taxon>
        <taxon>Thermoactinomycetaceae</taxon>
        <taxon>Thermoactinomyces</taxon>
    </lineage>
</organism>
<gene>
    <name evidence="1" type="ORF">H1164_15635</name>
</gene>
<name>A0A7W1XCZ2_9BACL</name>
<dbReference type="Proteomes" id="UP000530514">
    <property type="component" value="Unassembled WGS sequence"/>
</dbReference>
<proteinExistence type="predicted"/>
<evidence type="ECO:0000313" key="2">
    <source>
        <dbReference type="Proteomes" id="UP000530514"/>
    </source>
</evidence>
<dbReference type="OrthoDB" id="500593at2"/>
<dbReference type="AlphaFoldDB" id="A0A7W1XCZ2"/>
<evidence type="ECO:0000313" key="1">
    <source>
        <dbReference type="EMBL" id="MBA4544284.1"/>
    </source>
</evidence>